<organism evidence="1 2">
    <name type="scientific">Heyndrickxia sporothermodurans</name>
    <dbReference type="NCBI Taxonomy" id="46224"/>
    <lineage>
        <taxon>Bacteria</taxon>
        <taxon>Bacillati</taxon>
        <taxon>Bacillota</taxon>
        <taxon>Bacilli</taxon>
        <taxon>Bacillales</taxon>
        <taxon>Bacillaceae</taxon>
        <taxon>Heyndrickxia</taxon>
    </lineage>
</organism>
<comment type="caution">
    <text evidence="1">The sequence shown here is derived from an EMBL/GenBank/DDBJ whole genome shotgun (WGS) entry which is preliminary data.</text>
</comment>
<keyword evidence="2" id="KW-1185">Reference proteome</keyword>
<gene>
    <name evidence="1" type="ORF">B4102_4004</name>
</gene>
<protein>
    <submittedName>
        <fullName evidence="1">Uncharacterized protein</fullName>
    </submittedName>
</protein>
<sequence>MRVVQDKPSDEDKIISFAVEVPPVITNWLPLHAISYNQFLEDDT</sequence>
<accession>A0A150KML1</accession>
<reference evidence="1 2" key="1">
    <citation type="submission" date="2016-01" db="EMBL/GenBank/DDBJ databases">
        <title>Genome Sequences of Twelve Sporeforming Bacillus Species Isolated from Foods.</title>
        <authorList>
            <person name="Berendsen E.M."/>
            <person name="Wells-Bennik M.H."/>
            <person name="Krawcyk A.O."/>
            <person name="De Jong A."/>
            <person name="Holsappel S."/>
            <person name="Eijlander R.T."/>
            <person name="Kuipers O.P."/>
        </authorList>
    </citation>
    <scope>NUCLEOTIDE SEQUENCE [LARGE SCALE GENOMIC DNA]</scope>
    <source>
        <strain evidence="1 2">B4102</strain>
    </source>
</reference>
<name>A0A150KML1_9BACI</name>
<dbReference type="Proteomes" id="UP000075666">
    <property type="component" value="Unassembled WGS sequence"/>
</dbReference>
<evidence type="ECO:0000313" key="1">
    <source>
        <dbReference type="EMBL" id="KYC88615.1"/>
    </source>
</evidence>
<dbReference type="AlphaFoldDB" id="A0A150KML1"/>
<proteinExistence type="predicted"/>
<dbReference type="EMBL" id="LQYN01000140">
    <property type="protein sequence ID" value="KYC88615.1"/>
    <property type="molecule type" value="Genomic_DNA"/>
</dbReference>
<evidence type="ECO:0000313" key="2">
    <source>
        <dbReference type="Proteomes" id="UP000075666"/>
    </source>
</evidence>